<dbReference type="RefSeq" id="WP_375061632.1">
    <property type="nucleotide sequence ID" value="NZ_JBHGBT010000002.1"/>
</dbReference>
<proteinExistence type="predicted"/>
<organism evidence="2 3">
    <name type="scientific">Streptomyces carpaticus</name>
    <dbReference type="NCBI Taxonomy" id="285558"/>
    <lineage>
        <taxon>Bacteria</taxon>
        <taxon>Bacillati</taxon>
        <taxon>Actinomycetota</taxon>
        <taxon>Actinomycetes</taxon>
        <taxon>Kitasatosporales</taxon>
        <taxon>Streptomycetaceae</taxon>
        <taxon>Streptomyces</taxon>
    </lineage>
</organism>
<evidence type="ECO:0000313" key="2">
    <source>
        <dbReference type="EMBL" id="MFB4193613.1"/>
    </source>
</evidence>
<dbReference type="Gene3D" id="3.30.70.2660">
    <property type="match status" value="1"/>
</dbReference>
<keyword evidence="1" id="KW-0051">Antiviral defense</keyword>
<keyword evidence="3" id="KW-1185">Reference proteome</keyword>
<reference evidence="2 3" key="1">
    <citation type="submission" date="2024-09" db="EMBL/GenBank/DDBJ databases">
        <title>Draft genome sequence of multifaceted antimicrobials producing Streptomyces sp. strain FH1.</title>
        <authorList>
            <person name="Hassan F."/>
            <person name="Ali H."/>
            <person name="Hassan N."/>
            <person name="Nawaz A."/>
        </authorList>
    </citation>
    <scope>NUCLEOTIDE SEQUENCE [LARGE SCALE GENOMIC DNA]</scope>
    <source>
        <strain evidence="2 3">FH1</strain>
    </source>
</reference>
<dbReference type="EMBL" id="JBHGBT010000002">
    <property type="protein sequence ID" value="MFB4193613.1"/>
    <property type="molecule type" value="Genomic_DNA"/>
</dbReference>
<dbReference type="InterPro" id="IPR013422">
    <property type="entry name" value="CRISPR-assoc_prot_Cas5_N"/>
</dbReference>
<evidence type="ECO:0000256" key="1">
    <source>
        <dbReference type="ARBA" id="ARBA00023118"/>
    </source>
</evidence>
<comment type="caution">
    <text evidence="2">The sequence shown here is derived from an EMBL/GenBank/DDBJ whole genome shotgun (WGS) entry which is preliminary data.</text>
</comment>
<evidence type="ECO:0000313" key="3">
    <source>
        <dbReference type="Proteomes" id="UP001577267"/>
    </source>
</evidence>
<gene>
    <name evidence="2" type="primary">cas5</name>
    <name evidence="2" type="ORF">ACE11A_04460</name>
</gene>
<dbReference type="NCBIfam" id="TIGR02593">
    <property type="entry name" value="CRISPR_cas5"/>
    <property type="match status" value="1"/>
</dbReference>
<dbReference type="InterPro" id="IPR021124">
    <property type="entry name" value="CRISPR-assoc_prot_Cas5"/>
</dbReference>
<protein>
    <submittedName>
        <fullName evidence="2">CRISPR-associated protein Cas5</fullName>
    </submittedName>
</protein>
<name>A0ABV4ZI05_9ACTN</name>
<accession>A0ABV4ZI05</accession>
<dbReference type="Proteomes" id="UP001577267">
    <property type="component" value="Unassembled WGS sequence"/>
</dbReference>
<sequence length="228" mass="24630">MSTATRAALQVTVTAPVVSFRDPMYRGVQITLPCPPPTTVGGLLAAAAGGWDFVKPELSFAMSFHARGRGTDLETYHPLDRSGAASSPAPRNRDFLADVTLRIWLFDDIDLWRRRLRRPRWGLRLGRSQDLVGLRLDEVVVHAEPGVLGSALVPEAVTATPASQRLRLASAVVPGNTDTRWGSYRFDPTGRCDDVVPGSRSTIDGLALVPLASPHPATITVRSTAGDR</sequence>
<dbReference type="Pfam" id="PF09704">
    <property type="entry name" value="Cas_Cas5d"/>
    <property type="match status" value="1"/>
</dbReference>